<keyword evidence="5" id="KW-0479">Metal-binding</keyword>
<keyword evidence="9 11" id="KW-0239">DNA-directed DNA polymerase</keyword>
<dbReference type="InterPro" id="IPR012763">
    <property type="entry name" value="DNA_pol_III_sug/sutau_N"/>
</dbReference>
<evidence type="ECO:0000256" key="3">
    <source>
        <dbReference type="ARBA" id="ARBA00022695"/>
    </source>
</evidence>
<evidence type="ECO:0000256" key="1">
    <source>
        <dbReference type="ARBA" id="ARBA00006360"/>
    </source>
</evidence>
<dbReference type="GO" id="GO:0003677">
    <property type="term" value="F:DNA binding"/>
    <property type="evidence" value="ECO:0007669"/>
    <property type="project" value="InterPro"/>
</dbReference>
<evidence type="ECO:0000313" key="15">
    <source>
        <dbReference type="Proteomes" id="UP000016587"/>
    </source>
</evidence>
<gene>
    <name evidence="11" type="primary">dnaX</name>
    <name evidence="14" type="ORF">DGI_0203</name>
</gene>
<feature type="region of interest" description="Disordered" evidence="12">
    <location>
        <begin position="406"/>
        <end position="454"/>
    </location>
</feature>
<dbReference type="PANTHER" id="PTHR11669:SF0">
    <property type="entry name" value="PROTEIN STICHEL-LIKE 2"/>
    <property type="match status" value="1"/>
</dbReference>
<reference evidence="14 15" key="1">
    <citation type="journal article" date="2013" name="J. Bacteriol.">
        <title>Roles of HynAB and Ech, the only two hydrogenases found in the model sulfate reducer Desulfovibrio gigas.</title>
        <authorList>
            <person name="Morais-Silva F.O."/>
            <person name="Santos C.I."/>
            <person name="Rodrigues R."/>
            <person name="Pereira I.A."/>
            <person name="Rodrigues-Pousada C."/>
        </authorList>
    </citation>
    <scope>NUCLEOTIDE SEQUENCE [LARGE SCALE GENOMIC DNA]</scope>
    <source>
        <strain evidence="15">ATCC 19364 / DSM 1382 / NCIMB 9332 / VKM B-1759</strain>
    </source>
</reference>
<dbReference type="PANTHER" id="PTHR11669">
    <property type="entry name" value="REPLICATION FACTOR C / DNA POLYMERASE III GAMMA-TAU SUBUNIT"/>
    <property type="match status" value="1"/>
</dbReference>
<keyword evidence="4 11" id="KW-0235">DNA replication</keyword>
<keyword evidence="2 11" id="KW-0808">Transferase</keyword>
<proteinExistence type="inferred from homology"/>
<dbReference type="EMBL" id="CP006585">
    <property type="protein sequence ID" value="AGW12138.1"/>
    <property type="molecule type" value="Genomic_DNA"/>
</dbReference>
<dbReference type="InterPro" id="IPR008921">
    <property type="entry name" value="DNA_pol3_clamp-load_cplx_C"/>
</dbReference>
<dbReference type="AlphaFoldDB" id="T2G793"/>
<dbReference type="CDD" id="cd18137">
    <property type="entry name" value="HLD_clamp_pol_III_gamma_tau"/>
    <property type="match status" value="1"/>
</dbReference>
<keyword evidence="8 11" id="KW-0067">ATP-binding</keyword>
<feature type="domain" description="AAA+ ATPase" evidence="13">
    <location>
        <begin position="59"/>
        <end position="201"/>
    </location>
</feature>
<dbReference type="GO" id="GO:0005524">
    <property type="term" value="F:ATP binding"/>
    <property type="evidence" value="ECO:0007669"/>
    <property type="project" value="UniProtKB-KW"/>
</dbReference>
<keyword evidence="15" id="KW-1185">Reference proteome</keyword>
<dbReference type="eggNOG" id="COG2812">
    <property type="taxonomic scope" value="Bacteria"/>
</dbReference>
<evidence type="ECO:0000256" key="7">
    <source>
        <dbReference type="ARBA" id="ARBA00022833"/>
    </source>
</evidence>
<dbReference type="PATRIC" id="fig|1121448.10.peg.207"/>
<evidence type="ECO:0000259" key="13">
    <source>
        <dbReference type="SMART" id="SM00382"/>
    </source>
</evidence>
<dbReference type="EC" id="2.7.7.7" evidence="11"/>
<dbReference type="Pfam" id="PF13177">
    <property type="entry name" value="DNA_pol3_delta2"/>
    <property type="match status" value="1"/>
</dbReference>
<dbReference type="InterPro" id="IPR050238">
    <property type="entry name" value="DNA_Rep/Repair_Clamp_Loader"/>
</dbReference>
<accession>T2G793</accession>
<comment type="catalytic activity">
    <reaction evidence="10 11">
        <text>DNA(n) + a 2'-deoxyribonucleoside 5'-triphosphate = DNA(n+1) + diphosphate</text>
        <dbReference type="Rhea" id="RHEA:22508"/>
        <dbReference type="Rhea" id="RHEA-COMP:17339"/>
        <dbReference type="Rhea" id="RHEA-COMP:17340"/>
        <dbReference type="ChEBI" id="CHEBI:33019"/>
        <dbReference type="ChEBI" id="CHEBI:61560"/>
        <dbReference type="ChEBI" id="CHEBI:173112"/>
        <dbReference type="EC" id="2.7.7.7"/>
    </reaction>
</comment>
<evidence type="ECO:0000256" key="4">
    <source>
        <dbReference type="ARBA" id="ARBA00022705"/>
    </source>
</evidence>
<comment type="function">
    <text evidence="11">DNA polymerase III is a complex, multichain enzyme responsible for most of the replicative synthesis in bacteria. This DNA polymerase also exhibits 3' to 5' exonuclease activity.</text>
</comment>
<dbReference type="GO" id="GO:0006261">
    <property type="term" value="P:DNA-templated DNA replication"/>
    <property type="evidence" value="ECO:0007669"/>
    <property type="project" value="TreeGrafter"/>
</dbReference>
<feature type="compositionally biased region" description="Pro residues" evidence="12">
    <location>
        <begin position="406"/>
        <end position="417"/>
    </location>
</feature>
<dbReference type="Gene3D" id="1.20.272.10">
    <property type="match status" value="1"/>
</dbReference>
<dbReference type="NCBIfam" id="TIGR02397">
    <property type="entry name" value="dnaX_nterm"/>
    <property type="match status" value="1"/>
</dbReference>
<dbReference type="InterPro" id="IPR022754">
    <property type="entry name" value="DNA_pol_III_gamma-3"/>
</dbReference>
<dbReference type="OrthoDB" id="9810148at2"/>
<dbReference type="GO" id="GO:0046872">
    <property type="term" value="F:metal ion binding"/>
    <property type="evidence" value="ECO:0007669"/>
    <property type="project" value="UniProtKB-KW"/>
</dbReference>
<evidence type="ECO:0000256" key="12">
    <source>
        <dbReference type="SAM" id="MobiDB-lite"/>
    </source>
</evidence>
<evidence type="ECO:0000256" key="11">
    <source>
        <dbReference type="RuleBase" id="RU364063"/>
    </source>
</evidence>
<dbReference type="SUPFAM" id="SSF48019">
    <property type="entry name" value="post-AAA+ oligomerization domain-like"/>
    <property type="match status" value="1"/>
</dbReference>
<dbReference type="SMART" id="SM00382">
    <property type="entry name" value="AAA"/>
    <property type="match status" value="1"/>
</dbReference>
<dbReference type="HOGENOM" id="CLU_006229_0_7_7"/>
<dbReference type="Proteomes" id="UP000016587">
    <property type="component" value="Chromosome"/>
</dbReference>
<dbReference type="Pfam" id="PF12169">
    <property type="entry name" value="DNA_pol3_gamma3"/>
    <property type="match status" value="1"/>
</dbReference>
<evidence type="ECO:0000256" key="6">
    <source>
        <dbReference type="ARBA" id="ARBA00022741"/>
    </source>
</evidence>
<comment type="subunit">
    <text evidence="11">DNA polymerase III contains a core (composed of alpha, epsilon and theta chains) that associates with a tau subunit. This core dimerizes to form the POLIII' complex. PolIII' associates with the gamma complex (composed of gamma, delta, delta', psi and chi chains) and with the beta chain to form the complete DNA polymerase III complex.</text>
</comment>
<dbReference type="STRING" id="1121448.DGI_0203"/>
<keyword evidence="7" id="KW-0862">Zinc</keyword>
<protein>
    <recommendedName>
        <fullName evidence="11">DNA polymerase III subunit gamma/tau</fullName>
        <ecNumber evidence="11">2.7.7.7</ecNumber>
    </recommendedName>
</protein>
<evidence type="ECO:0000256" key="5">
    <source>
        <dbReference type="ARBA" id="ARBA00022723"/>
    </source>
</evidence>
<keyword evidence="6 11" id="KW-0547">Nucleotide-binding</keyword>
<name>T2G793_MEGG1</name>
<dbReference type="InterPro" id="IPR003593">
    <property type="entry name" value="AAA+_ATPase"/>
</dbReference>
<feature type="region of interest" description="Disordered" evidence="12">
    <location>
        <begin position="1"/>
        <end position="30"/>
    </location>
</feature>
<feature type="compositionally biased region" description="Low complexity" evidence="12">
    <location>
        <begin position="418"/>
        <end position="430"/>
    </location>
</feature>
<evidence type="ECO:0000313" key="14">
    <source>
        <dbReference type="EMBL" id="AGW12138.1"/>
    </source>
</evidence>
<dbReference type="SUPFAM" id="SSF52540">
    <property type="entry name" value="P-loop containing nucleoside triphosphate hydrolases"/>
    <property type="match status" value="1"/>
</dbReference>
<dbReference type="Gene3D" id="1.10.8.60">
    <property type="match status" value="1"/>
</dbReference>
<dbReference type="InterPro" id="IPR027417">
    <property type="entry name" value="P-loop_NTPase"/>
</dbReference>
<dbReference type="InterPro" id="IPR045085">
    <property type="entry name" value="HLD_clamp_pol_III_gamma_tau"/>
</dbReference>
<keyword evidence="3 11" id="KW-0548">Nucleotidyltransferase</keyword>
<dbReference type="KEGG" id="dgg:DGI_0203"/>
<evidence type="ECO:0000256" key="2">
    <source>
        <dbReference type="ARBA" id="ARBA00022679"/>
    </source>
</evidence>
<dbReference type="GO" id="GO:0009360">
    <property type="term" value="C:DNA polymerase III complex"/>
    <property type="evidence" value="ECO:0007669"/>
    <property type="project" value="InterPro"/>
</dbReference>
<dbReference type="CDD" id="cd00009">
    <property type="entry name" value="AAA"/>
    <property type="match status" value="1"/>
</dbReference>
<dbReference type="RefSeq" id="WP_021758733.1">
    <property type="nucleotide sequence ID" value="NC_022444.1"/>
</dbReference>
<organism evidence="14 15">
    <name type="scientific">Megalodesulfovibrio gigas (strain ATCC 19364 / DSM 1382 / NCIMB 9332 / VKM B-1759)</name>
    <name type="common">Desulfovibrio gigas</name>
    <dbReference type="NCBI Taxonomy" id="1121448"/>
    <lineage>
        <taxon>Bacteria</taxon>
        <taxon>Pseudomonadati</taxon>
        <taxon>Thermodesulfobacteriota</taxon>
        <taxon>Desulfovibrionia</taxon>
        <taxon>Desulfovibrionales</taxon>
        <taxon>Desulfovibrionaceae</taxon>
        <taxon>Megalodesulfovibrio</taxon>
    </lineage>
</organism>
<evidence type="ECO:0000256" key="10">
    <source>
        <dbReference type="ARBA" id="ARBA00049244"/>
    </source>
</evidence>
<reference evidence="15" key="2">
    <citation type="submission" date="2013-07" db="EMBL/GenBank/DDBJ databases">
        <authorList>
            <person name="Morais-Silva F.O."/>
            <person name="Rezende A.M."/>
            <person name="Pimentel C."/>
            <person name="Resende D.M."/>
            <person name="Santos C.I."/>
            <person name="Clemente C."/>
            <person name="de Oliveira L.M."/>
            <person name="da Silva S.M."/>
            <person name="Costa D.A."/>
            <person name="Varela-Raposo A."/>
            <person name="Horacio E.C.A."/>
            <person name="Matos M."/>
            <person name="Flores O."/>
            <person name="Ruiz J.C."/>
            <person name="Rodrigues-Pousada C."/>
        </authorList>
    </citation>
    <scope>NUCLEOTIDE SEQUENCE [LARGE SCALE GENOMIC DNA]</scope>
    <source>
        <strain evidence="15">ATCC 19364 / DSM 1382 / NCIMB 9332 / VKM B-1759</strain>
    </source>
</reference>
<dbReference type="Pfam" id="PF22608">
    <property type="entry name" value="DNAX_ATPase_lid"/>
    <property type="match status" value="1"/>
</dbReference>
<dbReference type="GO" id="GO:0003887">
    <property type="term" value="F:DNA-directed DNA polymerase activity"/>
    <property type="evidence" value="ECO:0007669"/>
    <property type="project" value="UniProtKB-KW"/>
</dbReference>
<dbReference type="NCBIfam" id="NF004046">
    <property type="entry name" value="PRK05563.1"/>
    <property type="match status" value="1"/>
</dbReference>
<evidence type="ECO:0000256" key="9">
    <source>
        <dbReference type="ARBA" id="ARBA00022932"/>
    </source>
</evidence>
<dbReference type="FunFam" id="3.40.50.300:FF:000014">
    <property type="entry name" value="DNA polymerase III subunit gamma/tau"/>
    <property type="match status" value="1"/>
</dbReference>
<dbReference type="Gene3D" id="3.40.50.300">
    <property type="entry name" value="P-loop containing nucleotide triphosphate hydrolases"/>
    <property type="match status" value="1"/>
</dbReference>
<comment type="similarity">
    <text evidence="1 11">Belongs to the DnaX/STICHEL family.</text>
</comment>
<dbReference type="FunFam" id="1.10.8.60:FF:000013">
    <property type="entry name" value="DNA polymerase III subunit gamma/tau"/>
    <property type="match status" value="1"/>
</dbReference>
<evidence type="ECO:0000256" key="8">
    <source>
        <dbReference type="ARBA" id="ARBA00022840"/>
    </source>
</evidence>
<sequence>MSDASSPILPPSAPESAPASAPPAGGPLTARYRPQRFADVVGQEMVTSILSRASLENRIAPAYLFSGTRGVGKTTCARIFAKAMNCLTGPTAEPCNQCTHCRQITQGSSVDVVEMDGASNRGIDDARRLREDVAYAPMACRYKVCIIDEAHMLTREAFNALLKTLEEPPGNVAFILATTEAHKFPATIISRCQHFIFKRVTHARLAQHLQSVLAREGVDYEDGAVQLLARRAAGSVRDGMSLLSQVLALGHQGRGRVEEALVRDLLGLAGQDVLQDMLAAIHRQDPVALAGLLRAVLDQGLDMGFFLRELGQSWRNLFLLKQSGEAALPLLEMSTEAARGWLEWSRKFSLAHIHAAWQMTLEGQRRVLTSAEPALALELLLLNLAFLPRLLPVASLRREDVPAAPPFSAPPAAPSPAPSSAAPPAAAPSTPVSPPPSSIPPWEGAAPAPQPAAPSRSWSGFMECYKAALAGTGMASRLHGVSPVLEGNRLMIPCASEFFHAQLTDPPHFALFSRCLADYFGPGLELVVEPPAPVETQQEMEAKVLQHPVVQAVQAELAGRIINVKRQQ</sequence>